<keyword evidence="3 6" id="KW-0812">Transmembrane</keyword>
<dbReference type="AlphaFoldDB" id="A0A815FP78"/>
<evidence type="ECO:0000256" key="7">
    <source>
        <dbReference type="SAM" id="SignalP"/>
    </source>
</evidence>
<feature type="transmembrane region" description="Helical" evidence="6">
    <location>
        <begin position="321"/>
        <end position="342"/>
    </location>
</feature>
<evidence type="ECO:0000313" key="11">
    <source>
        <dbReference type="EMBL" id="CAF5033569.1"/>
    </source>
</evidence>
<keyword evidence="7" id="KW-0732">Signal</keyword>
<dbReference type="Proteomes" id="UP000663824">
    <property type="component" value="Unassembled WGS sequence"/>
</dbReference>
<dbReference type="EMBL" id="CAJNOV010008610">
    <property type="protein sequence ID" value="CAF1328394.1"/>
    <property type="molecule type" value="Genomic_DNA"/>
</dbReference>
<evidence type="ECO:0000256" key="1">
    <source>
        <dbReference type="ARBA" id="ARBA00004141"/>
    </source>
</evidence>
<dbReference type="Proteomes" id="UP000663834">
    <property type="component" value="Unassembled WGS sequence"/>
</dbReference>
<evidence type="ECO:0000256" key="6">
    <source>
        <dbReference type="SAM" id="Phobius"/>
    </source>
</evidence>
<dbReference type="EMBL" id="CAJNOW010008798">
    <property type="protein sequence ID" value="CAF1547300.1"/>
    <property type="molecule type" value="Genomic_DNA"/>
</dbReference>
<dbReference type="PANTHER" id="PTHR16119:SF17">
    <property type="entry name" value="TRANSMEMBRANE PROTEIN 144"/>
    <property type="match status" value="1"/>
</dbReference>
<feature type="transmembrane region" description="Helical" evidence="6">
    <location>
        <begin position="244"/>
        <end position="266"/>
    </location>
</feature>
<dbReference type="GO" id="GO:0016020">
    <property type="term" value="C:membrane"/>
    <property type="evidence" value="ECO:0007669"/>
    <property type="project" value="UniProtKB-SubCell"/>
</dbReference>
<evidence type="ECO:0000313" key="8">
    <source>
        <dbReference type="EMBL" id="CAF1328394.1"/>
    </source>
</evidence>
<sequence length="400" mass="43561">MSNIATILTTTITILLNSNITLAEEINNNSLATNVTVLPPTSDTTVPLWVGFIGCLIASVFFGSNFVPVKQYSAGDGFFFQFVFCVSVWIVGLILDVILDNQRFYPLVLIGGVLWTTGNLVTVFCIKTCGLTVGLLIWGTSCLIMGWAGGRFGIFGINAQVPSTSLKLTLNYASVILAATSAIFFVLIKSNNSSKESTTSYNPNEQATVEMEKMADSNEDATEIIAETDFPFLVHLSAPIQKTLGCVLALMAGVFYGLMFIPDQYIRDHPEKYLYKGERPPLNGLYYINSQYSGILLSSAFYFIVYALLKCNRPTINPTIALPAMVSGLMWAIANIGFILAISSLTGAVAYPIVTILPGVVTSLWSLFWFREIVGKKNYIYLGCGMFLRCLAALLSGLSA</sequence>
<comment type="caution">
    <text evidence="8">The sequence shown here is derived from an EMBL/GenBank/DDBJ whole genome shotgun (WGS) entry which is preliminary data.</text>
</comment>
<evidence type="ECO:0000313" key="9">
    <source>
        <dbReference type="EMBL" id="CAF1547300.1"/>
    </source>
</evidence>
<evidence type="ECO:0000313" key="12">
    <source>
        <dbReference type="Proteomes" id="UP000663855"/>
    </source>
</evidence>
<dbReference type="EMBL" id="CAJNRE010011624">
    <property type="protein sequence ID" value="CAF2103104.1"/>
    <property type="molecule type" value="Genomic_DNA"/>
</dbReference>
<evidence type="ECO:0000313" key="10">
    <source>
        <dbReference type="EMBL" id="CAF2103104.1"/>
    </source>
</evidence>
<evidence type="ECO:0000256" key="4">
    <source>
        <dbReference type="ARBA" id="ARBA00022989"/>
    </source>
</evidence>
<dbReference type="Proteomes" id="UP000676336">
    <property type="component" value="Unassembled WGS sequence"/>
</dbReference>
<reference evidence="8" key="1">
    <citation type="submission" date="2021-02" db="EMBL/GenBank/DDBJ databases">
        <authorList>
            <person name="Nowell W R."/>
        </authorList>
    </citation>
    <scope>NUCLEOTIDE SEQUENCE</scope>
</reference>
<feature type="transmembrane region" description="Helical" evidence="6">
    <location>
        <begin position="79"/>
        <end position="98"/>
    </location>
</feature>
<feature type="chain" id="PRO_5036411557" description="Transmembrane protein 144" evidence="7">
    <location>
        <begin position="24"/>
        <end position="400"/>
    </location>
</feature>
<comment type="similarity">
    <text evidence="2">Belongs to the TMEM144 family.</text>
</comment>
<dbReference type="PANTHER" id="PTHR16119">
    <property type="entry name" value="TRANSMEMBRANE PROTEIN 144"/>
    <property type="match status" value="1"/>
</dbReference>
<dbReference type="Proteomes" id="UP000663855">
    <property type="component" value="Unassembled WGS sequence"/>
</dbReference>
<keyword evidence="4 6" id="KW-1133">Transmembrane helix</keyword>
<feature type="transmembrane region" description="Helical" evidence="6">
    <location>
        <begin position="286"/>
        <end position="309"/>
    </location>
</feature>
<feature type="transmembrane region" description="Helical" evidence="6">
    <location>
        <begin position="169"/>
        <end position="188"/>
    </location>
</feature>
<dbReference type="GO" id="GO:0015144">
    <property type="term" value="F:carbohydrate transmembrane transporter activity"/>
    <property type="evidence" value="ECO:0007669"/>
    <property type="project" value="InterPro"/>
</dbReference>
<feature type="signal peptide" evidence="7">
    <location>
        <begin position="1"/>
        <end position="23"/>
    </location>
</feature>
<protein>
    <recommendedName>
        <fullName evidence="13">Transmembrane protein 144</fullName>
    </recommendedName>
</protein>
<name>A0A815FP78_9BILA</name>
<proteinExistence type="inferred from homology"/>
<dbReference type="EMBL" id="CAJOBI010217680">
    <property type="protein sequence ID" value="CAF5033569.1"/>
    <property type="molecule type" value="Genomic_DNA"/>
</dbReference>
<keyword evidence="5 6" id="KW-0472">Membrane</keyword>
<evidence type="ECO:0000256" key="2">
    <source>
        <dbReference type="ARBA" id="ARBA00005731"/>
    </source>
</evidence>
<evidence type="ECO:0008006" key="13">
    <source>
        <dbReference type="Google" id="ProtNLM"/>
    </source>
</evidence>
<organism evidence="8 12">
    <name type="scientific">Rotaria magnacalcarata</name>
    <dbReference type="NCBI Taxonomy" id="392030"/>
    <lineage>
        <taxon>Eukaryota</taxon>
        <taxon>Metazoa</taxon>
        <taxon>Spiralia</taxon>
        <taxon>Gnathifera</taxon>
        <taxon>Rotifera</taxon>
        <taxon>Eurotatoria</taxon>
        <taxon>Bdelloidea</taxon>
        <taxon>Philodinida</taxon>
        <taxon>Philodinidae</taxon>
        <taxon>Rotaria</taxon>
    </lineage>
</organism>
<dbReference type="Pfam" id="PF07857">
    <property type="entry name" value="TMEM144"/>
    <property type="match status" value="1"/>
</dbReference>
<evidence type="ECO:0000256" key="5">
    <source>
        <dbReference type="ARBA" id="ARBA00023136"/>
    </source>
</evidence>
<dbReference type="InterPro" id="IPR012435">
    <property type="entry name" value="TMEM144"/>
</dbReference>
<feature type="transmembrane region" description="Helical" evidence="6">
    <location>
        <begin position="348"/>
        <end position="370"/>
    </location>
</feature>
<comment type="subcellular location">
    <subcellularLocation>
        <location evidence="1">Membrane</location>
        <topology evidence="1">Multi-pass membrane protein</topology>
    </subcellularLocation>
</comment>
<evidence type="ECO:0000256" key="3">
    <source>
        <dbReference type="ARBA" id="ARBA00022692"/>
    </source>
</evidence>
<feature type="transmembrane region" description="Helical" evidence="6">
    <location>
        <begin position="104"/>
        <end position="126"/>
    </location>
</feature>
<dbReference type="InterPro" id="IPR010651">
    <property type="entry name" value="Sugar_transport"/>
</dbReference>
<feature type="transmembrane region" description="Helical" evidence="6">
    <location>
        <begin position="133"/>
        <end position="157"/>
    </location>
</feature>
<dbReference type="OrthoDB" id="426527at2759"/>
<feature type="transmembrane region" description="Helical" evidence="6">
    <location>
        <begin position="47"/>
        <end position="67"/>
    </location>
</feature>
<accession>A0A815FP78</accession>
<gene>
    <name evidence="8" type="ORF">CJN711_LOCUS18296</name>
    <name evidence="9" type="ORF">KQP761_LOCUS17380</name>
    <name evidence="10" type="ORF">MBJ925_LOCUS22632</name>
    <name evidence="11" type="ORF">SMN809_LOCUS58255</name>
</gene>